<evidence type="ECO:0000256" key="3">
    <source>
        <dbReference type="ARBA" id="ARBA00023163"/>
    </source>
</evidence>
<dbReference type="SUPFAM" id="SSF46689">
    <property type="entry name" value="Homeodomain-like"/>
    <property type="match status" value="1"/>
</dbReference>
<comment type="caution">
    <text evidence="6">The sequence shown here is derived from an EMBL/GenBank/DDBJ whole genome shotgun (WGS) entry which is preliminary data.</text>
</comment>
<dbReference type="SUPFAM" id="SSF53697">
    <property type="entry name" value="SIS domain"/>
    <property type="match status" value="1"/>
</dbReference>
<dbReference type="InterPro" id="IPR009057">
    <property type="entry name" value="Homeodomain-like_sf"/>
</dbReference>
<keyword evidence="2" id="KW-0238">DNA-binding</keyword>
<evidence type="ECO:0000313" key="6">
    <source>
        <dbReference type="EMBL" id="MBO0453716.1"/>
    </source>
</evidence>
<evidence type="ECO:0000256" key="1">
    <source>
        <dbReference type="ARBA" id="ARBA00023015"/>
    </source>
</evidence>
<gene>
    <name evidence="6" type="ORF">JZO85_15755</name>
</gene>
<dbReference type="Pfam" id="PF01380">
    <property type="entry name" value="SIS"/>
    <property type="match status" value="1"/>
</dbReference>
<dbReference type="InterPro" id="IPR035472">
    <property type="entry name" value="RpiR-like_SIS"/>
</dbReference>
<dbReference type="Pfam" id="PF01418">
    <property type="entry name" value="HTH_6"/>
    <property type="match status" value="1"/>
</dbReference>
<feature type="domain" description="SIS" evidence="5">
    <location>
        <begin position="103"/>
        <end position="239"/>
    </location>
</feature>
<dbReference type="InterPro" id="IPR000281">
    <property type="entry name" value="HTH_RpiR"/>
</dbReference>
<proteinExistence type="predicted"/>
<dbReference type="PROSITE" id="PS51071">
    <property type="entry name" value="HTH_RPIR"/>
    <property type="match status" value="1"/>
</dbReference>
<dbReference type="EMBL" id="JAFLVR010000038">
    <property type="protein sequence ID" value="MBO0453716.1"/>
    <property type="molecule type" value="Genomic_DNA"/>
</dbReference>
<dbReference type="InterPro" id="IPR046348">
    <property type="entry name" value="SIS_dom_sf"/>
</dbReference>
<name>A0ABS3HJT6_9ENTE</name>
<keyword evidence="1" id="KW-0805">Transcription regulation</keyword>
<protein>
    <submittedName>
        <fullName evidence="6">MurR/RpiR family transcriptional regulator</fullName>
    </submittedName>
</protein>
<sequence>MEFQQRVINQEYRFTDLEDEIVRYIGEHKSVVSKMKIVDLASKFFTAPNTITRLCHKLGYSGYSELKNELKHEINEPIEIVHQQKELLLRNFELIDSERERQVAQLFSSASRINFFAIGQTAYATKIVVDNFYAIEDKAFFYTYANELRHKIEHSTNEIFFFISLSGEKDQILELAKLAKEHGHPIVSLTGLSANSLAKLADISLFCYSPEVFRNHYNITDKTPILVIMNSLMEAYAEI</sequence>
<dbReference type="Gene3D" id="3.40.50.10490">
    <property type="entry name" value="Glucose-6-phosphate isomerase like protein, domain 1"/>
    <property type="match status" value="1"/>
</dbReference>
<dbReference type="CDD" id="cd05013">
    <property type="entry name" value="SIS_RpiR"/>
    <property type="match status" value="1"/>
</dbReference>
<organism evidence="6 7">
    <name type="scientific">Candidatus Enterococcus murrayae</name>
    <dbReference type="NCBI Taxonomy" id="2815321"/>
    <lineage>
        <taxon>Bacteria</taxon>
        <taxon>Bacillati</taxon>
        <taxon>Bacillota</taxon>
        <taxon>Bacilli</taxon>
        <taxon>Lactobacillales</taxon>
        <taxon>Enterococcaceae</taxon>
        <taxon>Enterococcus</taxon>
    </lineage>
</organism>
<evidence type="ECO:0000259" key="4">
    <source>
        <dbReference type="PROSITE" id="PS51071"/>
    </source>
</evidence>
<evidence type="ECO:0000313" key="7">
    <source>
        <dbReference type="Proteomes" id="UP000664495"/>
    </source>
</evidence>
<keyword evidence="7" id="KW-1185">Reference proteome</keyword>
<dbReference type="InterPro" id="IPR047640">
    <property type="entry name" value="RpiR-like"/>
</dbReference>
<evidence type="ECO:0000256" key="2">
    <source>
        <dbReference type="ARBA" id="ARBA00023125"/>
    </source>
</evidence>
<feature type="domain" description="HTH rpiR-type" evidence="4">
    <location>
        <begin position="1"/>
        <end position="77"/>
    </location>
</feature>
<dbReference type="Gene3D" id="1.10.10.10">
    <property type="entry name" value="Winged helix-like DNA-binding domain superfamily/Winged helix DNA-binding domain"/>
    <property type="match status" value="1"/>
</dbReference>
<keyword evidence="3" id="KW-0804">Transcription</keyword>
<reference evidence="6 7" key="1">
    <citation type="submission" date="2021-03" db="EMBL/GenBank/DDBJ databases">
        <title>Enterococcal diversity collection.</title>
        <authorList>
            <person name="Gilmore M.S."/>
            <person name="Schwartzman J."/>
            <person name="Van Tyne D."/>
            <person name="Martin M."/>
            <person name="Earl A.M."/>
            <person name="Manson A.L."/>
            <person name="Straub T."/>
            <person name="Salamzade R."/>
            <person name="Saavedra J."/>
            <person name="Lebreton F."/>
            <person name="Prichula J."/>
            <person name="Schaufler K."/>
            <person name="Gaca A."/>
            <person name="Sgardioli B."/>
            <person name="Wagenaar J."/>
            <person name="Strong T."/>
        </authorList>
    </citation>
    <scope>NUCLEOTIDE SEQUENCE [LARGE SCALE GENOMIC DNA]</scope>
    <source>
        <strain evidence="6 7">MJM16</strain>
    </source>
</reference>
<dbReference type="InterPro" id="IPR001347">
    <property type="entry name" value="SIS_dom"/>
</dbReference>
<dbReference type="PANTHER" id="PTHR30514:SF1">
    <property type="entry name" value="HTH-TYPE TRANSCRIPTIONAL REGULATOR HEXR-RELATED"/>
    <property type="match status" value="1"/>
</dbReference>
<dbReference type="PROSITE" id="PS51464">
    <property type="entry name" value="SIS"/>
    <property type="match status" value="1"/>
</dbReference>
<dbReference type="PANTHER" id="PTHR30514">
    <property type="entry name" value="GLUCOKINASE"/>
    <property type="match status" value="1"/>
</dbReference>
<accession>A0ABS3HJT6</accession>
<dbReference type="Proteomes" id="UP000664495">
    <property type="component" value="Unassembled WGS sequence"/>
</dbReference>
<evidence type="ECO:0000259" key="5">
    <source>
        <dbReference type="PROSITE" id="PS51464"/>
    </source>
</evidence>
<dbReference type="RefSeq" id="WP_207109478.1">
    <property type="nucleotide sequence ID" value="NZ_JAFLVR010000038.1"/>
</dbReference>
<dbReference type="InterPro" id="IPR036388">
    <property type="entry name" value="WH-like_DNA-bd_sf"/>
</dbReference>